<keyword evidence="2" id="KW-0436">Ligase</keyword>
<dbReference type="InterPro" id="IPR042099">
    <property type="entry name" value="ANL_N_sf"/>
</dbReference>
<dbReference type="GO" id="GO:0016405">
    <property type="term" value="F:CoA-ligase activity"/>
    <property type="evidence" value="ECO:0007669"/>
    <property type="project" value="TreeGrafter"/>
</dbReference>
<dbReference type="GO" id="GO:0019748">
    <property type="term" value="P:secondary metabolic process"/>
    <property type="evidence" value="ECO:0007669"/>
    <property type="project" value="TreeGrafter"/>
</dbReference>
<evidence type="ECO:0000259" key="4">
    <source>
        <dbReference type="Pfam" id="PF13193"/>
    </source>
</evidence>
<dbReference type="InterPro" id="IPR000873">
    <property type="entry name" value="AMP-dep_synth/lig_dom"/>
</dbReference>
<evidence type="ECO:0000313" key="6">
    <source>
        <dbReference type="Proteomes" id="UP001278500"/>
    </source>
</evidence>
<dbReference type="RefSeq" id="XP_062683608.1">
    <property type="nucleotide sequence ID" value="XM_062821472.1"/>
</dbReference>
<dbReference type="Proteomes" id="UP001278500">
    <property type="component" value="Unassembled WGS sequence"/>
</dbReference>
<evidence type="ECO:0000256" key="1">
    <source>
        <dbReference type="ARBA" id="ARBA00006432"/>
    </source>
</evidence>
<name>A0AAE0JJ10_9PEZI</name>
<dbReference type="Pfam" id="PF00501">
    <property type="entry name" value="AMP-binding"/>
    <property type="match status" value="1"/>
</dbReference>
<dbReference type="InterPro" id="IPR025110">
    <property type="entry name" value="AMP-bd_C"/>
</dbReference>
<dbReference type="FunFam" id="3.30.300.30:FF:000007">
    <property type="entry name" value="4-coumarate--CoA ligase 2"/>
    <property type="match status" value="1"/>
</dbReference>
<dbReference type="PANTHER" id="PTHR24096:SF149">
    <property type="entry name" value="AMP-BINDING DOMAIN-CONTAINING PROTEIN-RELATED"/>
    <property type="match status" value="1"/>
</dbReference>
<dbReference type="PROSITE" id="PS00455">
    <property type="entry name" value="AMP_BINDING"/>
    <property type="match status" value="1"/>
</dbReference>
<reference evidence="5" key="2">
    <citation type="submission" date="2023-06" db="EMBL/GenBank/DDBJ databases">
        <authorList>
            <consortium name="Lawrence Berkeley National Laboratory"/>
            <person name="Haridas S."/>
            <person name="Hensen N."/>
            <person name="Bonometti L."/>
            <person name="Westerberg I."/>
            <person name="Brannstrom I.O."/>
            <person name="Guillou S."/>
            <person name="Cros-Aarteil S."/>
            <person name="Calhoun S."/>
            <person name="Kuo A."/>
            <person name="Mondo S."/>
            <person name="Pangilinan J."/>
            <person name="Riley R."/>
            <person name="Labutti K."/>
            <person name="Andreopoulos B."/>
            <person name="Lipzen A."/>
            <person name="Chen C."/>
            <person name="Yanf M."/>
            <person name="Daum C."/>
            <person name="Ng V."/>
            <person name="Clum A."/>
            <person name="Steindorff A."/>
            <person name="Ohm R."/>
            <person name="Martin F."/>
            <person name="Silar P."/>
            <person name="Natvig D."/>
            <person name="Lalanne C."/>
            <person name="Gautier V."/>
            <person name="Ament-Velasquez S.L."/>
            <person name="Kruys A."/>
            <person name="Hutchinson M.I."/>
            <person name="Powell A.J."/>
            <person name="Barry K."/>
            <person name="Miller A.N."/>
            <person name="Grigoriev I.V."/>
            <person name="Debuchy R."/>
            <person name="Gladieux P."/>
            <person name="Thoren M.H."/>
            <person name="Johannesson H."/>
        </authorList>
    </citation>
    <scope>NUCLEOTIDE SEQUENCE</scope>
    <source>
        <strain evidence="5">CBS 560.94</strain>
    </source>
</reference>
<evidence type="ECO:0000256" key="2">
    <source>
        <dbReference type="ARBA" id="ARBA00022598"/>
    </source>
</evidence>
<dbReference type="Gene3D" id="3.40.50.12780">
    <property type="entry name" value="N-terminal domain of ligase-like"/>
    <property type="match status" value="1"/>
</dbReference>
<accession>A0AAE0JJ10</accession>
<dbReference type="GeneID" id="87858626"/>
<protein>
    <recommendedName>
        <fullName evidence="7">Acetyl-CoA synthetase-like protein</fullName>
    </recommendedName>
</protein>
<feature type="domain" description="AMP-binding enzyme C-terminal" evidence="4">
    <location>
        <begin position="469"/>
        <end position="543"/>
    </location>
</feature>
<dbReference type="InterPro" id="IPR020845">
    <property type="entry name" value="AMP-binding_CS"/>
</dbReference>
<dbReference type="EMBL" id="JAUEPP010000003">
    <property type="protein sequence ID" value="KAK3348526.1"/>
    <property type="molecule type" value="Genomic_DNA"/>
</dbReference>
<sequence length="562" mass="61458">MTTIVERTSSGIIYKTSQQRDLPQLDLLSVLFDSPACGAKEDTVIHADAADPSKAVTKAQLRHLVKRLAYTLRQRYGIGQDGPEKDVVLCISSGHFLLPCLFYSTIAAGGIFSSSSPASTATEFAGQIKQIGAKLIMCNEDTKEIAAAAAKLANLPGFRVLVLGSQPHLELTDLERPKPIPISTKTLEWQRITDTTALENSIVCILFSSGTTGLPKMCRLSHTNMVSEACLVLDPIREYEKARGRDIAKDYRTIAHLPAAHIAGVQGYLVNSFYMGGTLYWMPRFDFVKFLEYNKKYKITTLATVPPIWLAIAKSPLVTDQLDSLEWAVTGAAPMGKELQLAARKKIGKGKAQLSQTWGLSETTGSITVMPRGMDDETGSVSMLVMNCQARIVDDDGKDVEPGQAGELWVKGPIVTKGYYKNDAANKEAFVDGWFCSGDIGLFKDGMFYIVDRKKELIKYKAMQVAPAELEALLVSHAKIADAAVIGVEREDTEVPRAYVVAGDANLKAEEVMDWVASKVANHKKLRGGVVFIDAIPKSPSGKILRKELRELAKRQDKGSKL</sequence>
<dbReference type="Gene3D" id="3.30.300.30">
    <property type="match status" value="1"/>
</dbReference>
<dbReference type="SUPFAM" id="SSF56801">
    <property type="entry name" value="Acetyl-CoA synthetase-like"/>
    <property type="match status" value="1"/>
</dbReference>
<evidence type="ECO:0000313" key="5">
    <source>
        <dbReference type="EMBL" id="KAK3348526.1"/>
    </source>
</evidence>
<comment type="caution">
    <text evidence="5">The sequence shown here is derived from an EMBL/GenBank/DDBJ whole genome shotgun (WGS) entry which is preliminary data.</text>
</comment>
<proteinExistence type="inferred from homology"/>
<organism evidence="5 6">
    <name type="scientific">Neurospora tetraspora</name>
    <dbReference type="NCBI Taxonomy" id="94610"/>
    <lineage>
        <taxon>Eukaryota</taxon>
        <taxon>Fungi</taxon>
        <taxon>Dikarya</taxon>
        <taxon>Ascomycota</taxon>
        <taxon>Pezizomycotina</taxon>
        <taxon>Sordariomycetes</taxon>
        <taxon>Sordariomycetidae</taxon>
        <taxon>Sordariales</taxon>
        <taxon>Sordariaceae</taxon>
        <taxon>Neurospora</taxon>
    </lineage>
</organism>
<feature type="domain" description="AMP-dependent synthetase/ligase" evidence="3">
    <location>
        <begin position="48"/>
        <end position="420"/>
    </location>
</feature>
<evidence type="ECO:0000259" key="3">
    <source>
        <dbReference type="Pfam" id="PF00501"/>
    </source>
</evidence>
<dbReference type="InterPro" id="IPR045851">
    <property type="entry name" value="AMP-bd_C_sf"/>
</dbReference>
<dbReference type="Pfam" id="PF13193">
    <property type="entry name" value="AMP-binding_C"/>
    <property type="match status" value="1"/>
</dbReference>
<evidence type="ECO:0008006" key="7">
    <source>
        <dbReference type="Google" id="ProtNLM"/>
    </source>
</evidence>
<comment type="similarity">
    <text evidence="1">Belongs to the ATP-dependent AMP-binding enzyme family.</text>
</comment>
<reference evidence="5" key="1">
    <citation type="journal article" date="2023" name="Mol. Phylogenet. Evol.">
        <title>Genome-scale phylogeny and comparative genomics of the fungal order Sordariales.</title>
        <authorList>
            <person name="Hensen N."/>
            <person name="Bonometti L."/>
            <person name="Westerberg I."/>
            <person name="Brannstrom I.O."/>
            <person name="Guillou S."/>
            <person name="Cros-Aarteil S."/>
            <person name="Calhoun S."/>
            <person name="Haridas S."/>
            <person name="Kuo A."/>
            <person name="Mondo S."/>
            <person name="Pangilinan J."/>
            <person name="Riley R."/>
            <person name="LaButti K."/>
            <person name="Andreopoulos B."/>
            <person name="Lipzen A."/>
            <person name="Chen C."/>
            <person name="Yan M."/>
            <person name="Daum C."/>
            <person name="Ng V."/>
            <person name="Clum A."/>
            <person name="Steindorff A."/>
            <person name="Ohm R.A."/>
            <person name="Martin F."/>
            <person name="Silar P."/>
            <person name="Natvig D.O."/>
            <person name="Lalanne C."/>
            <person name="Gautier V."/>
            <person name="Ament-Velasquez S.L."/>
            <person name="Kruys A."/>
            <person name="Hutchinson M.I."/>
            <person name="Powell A.J."/>
            <person name="Barry K."/>
            <person name="Miller A.N."/>
            <person name="Grigoriev I.V."/>
            <person name="Debuchy R."/>
            <person name="Gladieux P."/>
            <person name="Hiltunen Thoren M."/>
            <person name="Johannesson H."/>
        </authorList>
    </citation>
    <scope>NUCLEOTIDE SEQUENCE</scope>
    <source>
        <strain evidence="5">CBS 560.94</strain>
    </source>
</reference>
<dbReference type="AlphaFoldDB" id="A0AAE0JJ10"/>
<gene>
    <name evidence="5" type="ORF">B0H65DRAFT_177986</name>
</gene>
<keyword evidence="6" id="KW-1185">Reference proteome</keyword>
<dbReference type="PANTHER" id="PTHR24096">
    <property type="entry name" value="LONG-CHAIN-FATTY-ACID--COA LIGASE"/>
    <property type="match status" value="1"/>
</dbReference>